<dbReference type="RefSeq" id="WP_220203128.1">
    <property type="nucleotide sequence ID" value="NZ_BNJK01000001.1"/>
</dbReference>
<comment type="domain">
    <text evidence="8">The N-terminal domain determines nucleotide recognition and specific binding, while the C-terminal domain determines the specific binding to the target protein.</text>
</comment>
<keyword evidence="11" id="KW-1185">Reference proteome</keyword>
<dbReference type="GO" id="GO:0006777">
    <property type="term" value="P:Mo-molybdopterin cofactor biosynthetic process"/>
    <property type="evidence" value="ECO:0007669"/>
    <property type="project" value="UniProtKB-KW"/>
</dbReference>
<organism evidence="10 11">
    <name type="scientific">Reticulibacter mediterranei</name>
    <dbReference type="NCBI Taxonomy" id="2778369"/>
    <lineage>
        <taxon>Bacteria</taxon>
        <taxon>Bacillati</taxon>
        <taxon>Chloroflexota</taxon>
        <taxon>Ktedonobacteria</taxon>
        <taxon>Ktedonobacterales</taxon>
        <taxon>Reticulibacteraceae</taxon>
        <taxon>Reticulibacter</taxon>
    </lineage>
</organism>
<keyword evidence="5 8" id="KW-0460">Magnesium</keyword>
<dbReference type="GO" id="GO:0046872">
    <property type="term" value="F:metal ion binding"/>
    <property type="evidence" value="ECO:0007669"/>
    <property type="project" value="UniProtKB-KW"/>
</dbReference>
<keyword evidence="3 8" id="KW-0479">Metal-binding</keyword>
<keyword evidence="1 8" id="KW-0963">Cytoplasm</keyword>
<keyword evidence="2 8" id="KW-0808">Transferase</keyword>
<evidence type="ECO:0000256" key="1">
    <source>
        <dbReference type="ARBA" id="ARBA00022490"/>
    </source>
</evidence>
<gene>
    <name evidence="8" type="primary">mobA</name>
    <name evidence="10" type="ORF">KSF_023340</name>
</gene>
<evidence type="ECO:0000256" key="5">
    <source>
        <dbReference type="ARBA" id="ARBA00022842"/>
    </source>
</evidence>
<keyword evidence="4 8" id="KW-0547">Nucleotide-binding</keyword>
<feature type="binding site" evidence="8">
    <location>
        <begin position="8"/>
        <end position="10"/>
    </location>
    <ligand>
        <name>GTP</name>
        <dbReference type="ChEBI" id="CHEBI:37565"/>
    </ligand>
</feature>
<comment type="cofactor">
    <cofactor evidence="8">
        <name>Mg(2+)</name>
        <dbReference type="ChEBI" id="CHEBI:18420"/>
    </cofactor>
</comment>
<dbReference type="HAMAP" id="MF_00316">
    <property type="entry name" value="MobA"/>
    <property type="match status" value="1"/>
</dbReference>
<dbReference type="Gene3D" id="3.90.550.10">
    <property type="entry name" value="Spore Coat Polysaccharide Biosynthesis Protein SpsA, Chain A"/>
    <property type="match status" value="1"/>
</dbReference>
<evidence type="ECO:0000313" key="10">
    <source>
        <dbReference type="EMBL" id="GHO92286.1"/>
    </source>
</evidence>
<dbReference type="PANTHER" id="PTHR19136:SF81">
    <property type="entry name" value="MOLYBDENUM COFACTOR GUANYLYLTRANSFERASE"/>
    <property type="match status" value="1"/>
</dbReference>
<dbReference type="InterPro" id="IPR029044">
    <property type="entry name" value="Nucleotide-diphossugar_trans"/>
</dbReference>
<feature type="binding site" evidence="8">
    <location>
        <position position="20"/>
    </location>
    <ligand>
        <name>GTP</name>
        <dbReference type="ChEBI" id="CHEBI:37565"/>
    </ligand>
</feature>
<dbReference type="GO" id="GO:0005737">
    <property type="term" value="C:cytoplasm"/>
    <property type="evidence" value="ECO:0007669"/>
    <property type="project" value="UniProtKB-SubCell"/>
</dbReference>
<comment type="function">
    <text evidence="8">Transfers a GMP moiety from GTP to Mo-molybdopterin (Mo-MPT) cofactor (Moco or molybdenum cofactor) to form Mo-molybdopterin guanine dinucleotide (Mo-MGD) cofactor.</text>
</comment>
<dbReference type="EMBL" id="BNJK01000001">
    <property type="protein sequence ID" value="GHO92286.1"/>
    <property type="molecule type" value="Genomic_DNA"/>
</dbReference>
<dbReference type="Pfam" id="PF12804">
    <property type="entry name" value="NTP_transf_3"/>
    <property type="match status" value="1"/>
</dbReference>
<sequence>MTIAGILLAGGRSRRMGKDKALLPLPGSERLTFVEHLNAMLTTCCSEVVLVARDAEQAAEYTFAGIHTITDEAPDIGPLMGLYSGLQAITASHALVIAVDMPFVQPAVVRLLLSQPLDDALLVPVVNGFHQVLLAVYPRSILPAVEERLRAGRRDPRSLLEVARVRSIDEAQLRAVDPQLRSFVNINTPEEFANLK</sequence>
<comment type="similarity">
    <text evidence="8">Belongs to the MobA family.</text>
</comment>
<comment type="caution">
    <text evidence="10">The sequence shown here is derived from an EMBL/GenBank/DDBJ whole genome shotgun (WGS) entry which is preliminary data.</text>
</comment>
<dbReference type="GO" id="GO:0061603">
    <property type="term" value="F:molybdenum cofactor guanylyltransferase activity"/>
    <property type="evidence" value="ECO:0007669"/>
    <property type="project" value="UniProtKB-EC"/>
</dbReference>
<evidence type="ECO:0000256" key="6">
    <source>
        <dbReference type="ARBA" id="ARBA00023134"/>
    </source>
</evidence>
<dbReference type="SUPFAM" id="SSF53448">
    <property type="entry name" value="Nucleotide-diphospho-sugar transferases"/>
    <property type="match status" value="1"/>
</dbReference>
<feature type="binding site" evidence="8">
    <location>
        <position position="71"/>
    </location>
    <ligand>
        <name>GTP</name>
        <dbReference type="ChEBI" id="CHEBI:37565"/>
    </ligand>
</feature>
<evidence type="ECO:0000256" key="4">
    <source>
        <dbReference type="ARBA" id="ARBA00022741"/>
    </source>
</evidence>
<feature type="domain" description="MobA-like NTP transferase" evidence="9">
    <location>
        <begin position="5"/>
        <end position="161"/>
    </location>
</feature>
<evidence type="ECO:0000256" key="8">
    <source>
        <dbReference type="HAMAP-Rule" id="MF_00316"/>
    </source>
</evidence>
<keyword evidence="7 8" id="KW-0501">Molybdenum cofactor biosynthesis</keyword>
<accession>A0A8J3IMS3</accession>
<evidence type="ECO:0000256" key="3">
    <source>
        <dbReference type="ARBA" id="ARBA00022723"/>
    </source>
</evidence>
<reference evidence="10" key="1">
    <citation type="submission" date="2020-10" db="EMBL/GenBank/DDBJ databases">
        <title>Taxonomic study of unclassified bacteria belonging to the class Ktedonobacteria.</title>
        <authorList>
            <person name="Yabe S."/>
            <person name="Wang C.M."/>
            <person name="Zheng Y."/>
            <person name="Sakai Y."/>
            <person name="Cavaletti L."/>
            <person name="Monciardini P."/>
            <person name="Donadio S."/>
        </authorList>
    </citation>
    <scope>NUCLEOTIDE SEQUENCE</scope>
    <source>
        <strain evidence="10">ID150040</strain>
    </source>
</reference>
<name>A0A8J3IMS3_9CHLR</name>
<dbReference type="GO" id="GO:0005525">
    <property type="term" value="F:GTP binding"/>
    <property type="evidence" value="ECO:0007669"/>
    <property type="project" value="UniProtKB-UniRule"/>
</dbReference>
<dbReference type="PANTHER" id="PTHR19136">
    <property type="entry name" value="MOLYBDENUM COFACTOR GUANYLYLTRANSFERASE"/>
    <property type="match status" value="1"/>
</dbReference>
<comment type="caution">
    <text evidence="8">Lacks conserved residue(s) required for the propagation of feature annotation.</text>
</comment>
<keyword evidence="6 8" id="KW-0342">GTP-binding</keyword>
<protein>
    <recommendedName>
        <fullName evidence="8">Probable molybdenum cofactor guanylyltransferase</fullName>
        <shortName evidence="8">MoCo guanylyltransferase</shortName>
        <ecNumber evidence="8">2.7.7.77</ecNumber>
    </recommendedName>
    <alternativeName>
        <fullName evidence="8">GTP:molybdopterin guanylyltransferase</fullName>
    </alternativeName>
    <alternativeName>
        <fullName evidence="8">Mo-MPT guanylyltransferase</fullName>
    </alternativeName>
    <alternativeName>
        <fullName evidence="8">Molybdopterin guanylyltransferase</fullName>
    </alternativeName>
    <alternativeName>
        <fullName evidence="8">Molybdopterin-guanine dinucleotide synthase</fullName>
        <shortName evidence="8">MGD synthase</shortName>
    </alternativeName>
</protein>
<dbReference type="EC" id="2.7.7.77" evidence="8"/>
<comment type="subcellular location">
    <subcellularLocation>
        <location evidence="8">Cytoplasm</location>
    </subcellularLocation>
</comment>
<dbReference type="InterPro" id="IPR025877">
    <property type="entry name" value="MobA-like_NTP_Trfase"/>
</dbReference>
<evidence type="ECO:0000256" key="2">
    <source>
        <dbReference type="ARBA" id="ARBA00022679"/>
    </source>
</evidence>
<evidence type="ECO:0000313" key="11">
    <source>
        <dbReference type="Proteomes" id="UP000597444"/>
    </source>
</evidence>
<comment type="catalytic activity">
    <reaction evidence="8">
        <text>Mo-molybdopterin + GTP + H(+) = Mo-molybdopterin guanine dinucleotide + diphosphate</text>
        <dbReference type="Rhea" id="RHEA:34243"/>
        <dbReference type="ChEBI" id="CHEBI:15378"/>
        <dbReference type="ChEBI" id="CHEBI:33019"/>
        <dbReference type="ChEBI" id="CHEBI:37565"/>
        <dbReference type="ChEBI" id="CHEBI:71302"/>
        <dbReference type="ChEBI" id="CHEBI:71310"/>
        <dbReference type="EC" id="2.7.7.77"/>
    </reaction>
</comment>
<feature type="binding site" evidence="8">
    <location>
        <position position="100"/>
    </location>
    <ligand>
        <name>Mg(2+)</name>
        <dbReference type="ChEBI" id="CHEBI:18420"/>
    </ligand>
</feature>
<evidence type="ECO:0000256" key="7">
    <source>
        <dbReference type="ARBA" id="ARBA00023150"/>
    </source>
</evidence>
<dbReference type="Proteomes" id="UP000597444">
    <property type="component" value="Unassembled WGS sequence"/>
</dbReference>
<proteinExistence type="inferred from homology"/>
<dbReference type="InterPro" id="IPR013482">
    <property type="entry name" value="Molybde_CF_guanTrfase"/>
</dbReference>
<dbReference type="AlphaFoldDB" id="A0A8J3IMS3"/>
<evidence type="ECO:0000259" key="9">
    <source>
        <dbReference type="Pfam" id="PF12804"/>
    </source>
</evidence>
<dbReference type="CDD" id="cd02503">
    <property type="entry name" value="MobA"/>
    <property type="match status" value="1"/>
</dbReference>
<feature type="binding site" evidence="8">
    <location>
        <position position="100"/>
    </location>
    <ligand>
        <name>GTP</name>
        <dbReference type="ChEBI" id="CHEBI:37565"/>
    </ligand>
</feature>